<proteinExistence type="predicted"/>
<dbReference type="AlphaFoldDB" id="A0A516NGR7"/>
<protein>
    <submittedName>
        <fullName evidence="1">Uncharacterized protein</fullName>
    </submittedName>
</protein>
<dbReference type="RefSeq" id="WP_039810334.1">
    <property type="nucleotide sequence ID" value="NZ_CP041695.1"/>
</dbReference>
<sequence>MATALVEAGEGPRAMIWAGVGYDNSGKVIPNLDRHRIAPVDRQRPTRIVRTQTVCKKGSGEPLTTARTVSRTPRGGIQRQIVLGRSVIRCSDGE</sequence>
<name>A0A516NGR7_9NOCA</name>
<accession>A0A516NGR7</accession>
<organism evidence="1 2">
    <name type="scientific">Nocardia otitidiscaviarum</name>
    <dbReference type="NCBI Taxonomy" id="1823"/>
    <lineage>
        <taxon>Bacteria</taxon>
        <taxon>Bacillati</taxon>
        <taxon>Actinomycetota</taxon>
        <taxon>Actinomycetes</taxon>
        <taxon>Mycobacteriales</taxon>
        <taxon>Nocardiaceae</taxon>
        <taxon>Nocardia</taxon>
    </lineage>
</organism>
<evidence type="ECO:0000313" key="2">
    <source>
        <dbReference type="Proteomes" id="UP000317039"/>
    </source>
</evidence>
<dbReference type="KEGG" id="nod:FOH10_04465"/>
<dbReference type="EMBL" id="CP041695">
    <property type="protein sequence ID" value="QDP78101.1"/>
    <property type="molecule type" value="Genomic_DNA"/>
</dbReference>
<dbReference type="GeneID" id="80331648"/>
<evidence type="ECO:0000313" key="1">
    <source>
        <dbReference type="EMBL" id="QDP78101.1"/>
    </source>
</evidence>
<reference evidence="1 2" key="1">
    <citation type="submission" date="2019-07" db="EMBL/GenBank/DDBJ databases">
        <title>Complete Genome Sequence and Methylome Analysis of Nocardia otitidis-caviarum NEB252.</title>
        <authorList>
            <person name="Fomenkov A."/>
            <person name="Anton B.P."/>
            <person name="Vincze T."/>
            <person name="Roberts R.J."/>
        </authorList>
    </citation>
    <scope>NUCLEOTIDE SEQUENCE [LARGE SCALE GENOMIC DNA]</scope>
    <source>
        <strain evidence="1 2">NEB252</strain>
    </source>
</reference>
<dbReference type="Proteomes" id="UP000317039">
    <property type="component" value="Chromosome"/>
</dbReference>
<gene>
    <name evidence="1" type="ORF">FOH10_04465</name>
</gene>